<gene>
    <name evidence="2" type="ORF">E9232_002559</name>
</gene>
<dbReference type="InterPro" id="IPR052516">
    <property type="entry name" value="N-heterocyclic_Hydroxylase"/>
</dbReference>
<dbReference type="RefSeq" id="WP_309794451.1">
    <property type="nucleotide sequence ID" value="NZ_JAVDPW010000004.1"/>
</dbReference>
<sequence>MKPEAASPSPGPSRRLGAWFDLAEPGIVTLKTGKVELGQGILTALRQIAAEELDLPLDAIAVVSGDTAVSPFEGGTVGSMSVQVSGPLVREAAAELRQRLLRAAAMRSQVLAAELTTAAGRFYRDGAPLGDTFWTVAGEIDFDAAISGDAPVKPPDRYRIVGASPRHAGLQDRLGGGVYIHDIAPAGMLHGRILRPPHPQARLGAVAADKVAAMAGVLHILRQGDLIGVIAADEHTLSVAMERLARACDWQPPQPNDRSRTVLDILEQHAGQDSVIRDDPGVADAAGDRVEATYTKPLIGHGSIGPSCGIAVVDPDGISVWSHSQSVFALRDQIARVTGLAVDRVRVRHAQGAGCYGHNGADDAAMDAVLLARAAPGRPVRVQWTRRDELVSEPLGSPMRVRIVASVAGGRITGWEMETRSGTHMRRPGWNGEINLLGPAAAAGGWSFERQKDLPAHNGGTKNAVALYDMPQRVTHQFVSDLPFRLSALRSLGAFANVFAIEGVMDELADKAGIDPVAFRLAHLSDPRARAVIERAAALSGWSDPCPPGCGLGLGFARFKNTGSYCAVVALVAVEEQVELRRMWAAVDAGLAINPEGIVAQVEGGMLQAASWALKEAVPTEGTLLTAETWKDYPILSFAEIPEVEVDVISRPEEDSTGVGEVSLGPAAGAIGNAVARALGIRIRDLPMTRERVVDAVMNS</sequence>
<dbReference type="InterPro" id="IPR000674">
    <property type="entry name" value="Ald_Oxase/Xan_DH_a/b"/>
</dbReference>
<accession>A0ABU1JN51</accession>
<dbReference type="InterPro" id="IPR046867">
    <property type="entry name" value="AldOxase/xan_DH_MoCoBD2"/>
</dbReference>
<dbReference type="InterPro" id="IPR008274">
    <property type="entry name" value="AldOxase/xan_DH_MoCoBD1"/>
</dbReference>
<dbReference type="InterPro" id="IPR037165">
    <property type="entry name" value="AldOxase/xan_DH_Mopterin-bd_sf"/>
</dbReference>
<feature type="domain" description="Aldehyde oxidase/xanthine dehydrogenase a/b hammerhead" evidence="1">
    <location>
        <begin position="174"/>
        <end position="254"/>
    </location>
</feature>
<dbReference type="PANTHER" id="PTHR47495:SF1">
    <property type="entry name" value="BLL3820 PROTEIN"/>
    <property type="match status" value="1"/>
</dbReference>
<dbReference type="Pfam" id="PF02738">
    <property type="entry name" value="MoCoBD_1"/>
    <property type="match status" value="1"/>
</dbReference>
<keyword evidence="3" id="KW-1185">Reference proteome</keyword>
<evidence type="ECO:0000313" key="3">
    <source>
        <dbReference type="Proteomes" id="UP001262410"/>
    </source>
</evidence>
<comment type="caution">
    <text evidence="2">The sequence shown here is derived from an EMBL/GenBank/DDBJ whole genome shotgun (WGS) entry which is preliminary data.</text>
</comment>
<name>A0ABU1JN51_9PROT</name>
<organism evidence="2 3">
    <name type="scientific">Inquilinus ginsengisoli</name>
    <dbReference type="NCBI Taxonomy" id="363840"/>
    <lineage>
        <taxon>Bacteria</taxon>
        <taxon>Pseudomonadati</taxon>
        <taxon>Pseudomonadota</taxon>
        <taxon>Alphaproteobacteria</taxon>
        <taxon>Rhodospirillales</taxon>
        <taxon>Rhodospirillaceae</taxon>
        <taxon>Inquilinus</taxon>
    </lineage>
</organism>
<dbReference type="PANTHER" id="PTHR47495">
    <property type="entry name" value="ALDEHYDE DEHYDROGENASE"/>
    <property type="match status" value="1"/>
</dbReference>
<dbReference type="InterPro" id="IPR012368">
    <property type="entry name" value="OxRdtase_Mopterin-bd_su_IorB"/>
</dbReference>
<reference evidence="2 3" key="1">
    <citation type="submission" date="2023-07" db="EMBL/GenBank/DDBJ databases">
        <title>Sorghum-associated microbial communities from plants grown in Nebraska, USA.</title>
        <authorList>
            <person name="Schachtman D."/>
        </authorList>
    </citation>
    <scope>NUCLEOTIDE SEQUENCE [LARGE SCALE GENOMIC DNA]</scope>
    <source>
        <strain evidence="2 3">584</strain>
    </source>
</reference>
<dbReference type="SMART" id="SM01008">
    <property type="entry name" value="Ald_Xan_dh_C"/>
    <property type="match status" value="1"/>
</dbReference>
<evidence type="ECO:0000313" key="2">
    <source>
        <dbReference type="EMBL" id="MDR6290038.1"/>
    </source>
</evidence>
<dbReference type="PIRSF" id="PIRSF036389">
    <property type="entry name" value="IOR_B"/>
    <property type="match status" value="1"/>
</dbReference>
<evidence type="ECO:0000259" key="1">
    <source>
        <dbReference type="SMART" id="SM01008"/>
    </source>
</evidence>
<dbReference type="Gene3D" id="3.90.1170.50">
    <property type="entry name" value="Aldehyde oxidase/xanthine dehydrogenase, a/b hammerhead"/>
    <property type="match status" value="1"/>
</dbReference>
<dbReference type="SUPFAM" id="SSF56003">
    <property type="entry name" value="Molybdenum cofactor-binding domain"/>
    <property type="match status" value="2"/>
</dbReference>
<dbReference type="Pfam" id="PF20256">
    <property type="entry name" value="MoCoBD_2"/>
    <property type="match status" value="2"/>
</dbReference>
<dbReference type="Proteomes" id="UP001262410">
    <property type="component" value="Unassembled WGS sequence"/>
</dbReference>
<dbReference type="Gene3D" id="3.30.365.10">
    <property type="entry name" value="Aldehyde oxidase/xanthine dehydrogenase, molybdopterin binding domain"/>
    <property type="match status" value="3"/>
</dbReference>
<protein>
    <submittedName>
        <fullName evidence="2">CO/xanthine dehydrogenase Mo-binding subunit</fullName>
    </submittedName>
</protein>
<proteinExistence type="predicted"/>
<dbReference type="EMBL" id="JAVDPW010000004">
    <property type="protein sequence ID" value="MDR6290038.1"/>
    <property type="molecule type" value="Genomic_DNA"/>
</dbReference>